<comment type="caution">
    <text evidence="8">The sequence shown here is derived from an EMBL/GenBank/DDBJ whole genome shotgun (WGS) entry which is preliminary data.</text>
</comment>
<dbReference type="InterPro" id="IPR007219">
    <property type="entry name" value="XnlR_reg_dom"/>
</dbReference>
<evidence type="ECO:0000256" key="3">
    <source>
        <dbReference type="ARBA" id="ARBA00023015"/>
    </source>
</evidence>
<name>A0A8H6C2S7_CANAX</name>
<dbReference type="InterPro" id="IPR036864">
    <property type="entry name" value="Zn2-C6_fun-type_DNA-bd_sf"/>
</dbReference>
<evidence type="ECO:0000256" key="2">
    <source>
        <dbReference type="ARBA" id="ARBA00022833"/>
    </source>
</evidence>
<dbReference type="PROSITE" id="PS50048">
    <property type="entry name" value="ZN2_CY6_FUNGAL_2"/>
    <property type="match status" value="1"/>
</dbReference>
<evidence type="ECO:0000256" key="6">
    <source>
        <dbReference type="ARBA" id="ARBA00023242"/>
    </source>
</evidence>
<proteinExistence type="predicted"/>
<dbReference type="Proteomes" id="UP000536275">
    <property type="component" value="Unassembled WGS sequence"/>
</dbReference>
<evidence type="ECO:0000256" key="4">
    <source>
        <dbReference type="ARBA" id="ARBA00023125"/>
    </source>
</evidence>
<gene>
    <name evidence="8" type="ORF">FOB64_001648</name>
</gene>
<dbReference type="InterPro" id="IPR001138">
    <property type="entry name" value="Zn2Cys6_DnaBD"/>
</dbReference>
<keyword evidence="3" id="KW-0805">Transcription regulation</keyword>
<evidence type="ECO:0000259" key="7">
    <source>
        <dbReference type="PROSITE" id="PS50048"/>
    </source>
</evidence>
<reference evidence="8 9" key="1">
    <citation type="submission" date="2020-03" db="EMBL/GenBank/DDBJ databases">
        <title>FDA dAtabase for Regulatory Grade micrObial Sequences (FDA-ARGOS): Supporting development and validation of Infectious Disease Dx tests.</title>
        <authorList>
            <person name="Campos J."/>
            <person name="Goldberg B."/>
            <person name="Tallon L."/>
            <person name="Sadzewicz L."/>
            <person name="Vavikolanu K."/>
            <person name="Mehta A."/>
            <person name="Aluvathingal J."/>
            <person name="Nadendla S."/>
            <person name="Nandy P."/>
            <person name="Geyer C."/>
            <person name="Yan Y."/>
            <person name="Sichtig H."/>
        </authorList>
    </citation>
    <scope>NUCLEOTIDE SEQUENCE [LARGE SCALE GENOMIC DNA]</scope>
    <source>
        <strain evidence="8 9">FDAARGOS_656</strain>
    </source>
</reference>
<dbReference type="CDD" id="cd12148">
    <property type="entry name" value="fungal_TF_MHR"/>
    <property type="match status" value="1"/>
</dbReference>
<dbReference type="InterPro" id="IPR051430">
    <property type="entry name" value="Fungal_TF_Env_Response"/>
</dbReference>
<sequence length="589" mass="67313">MSLRERLREVEESPNTYTHVLQKDIARVETFIKECDKAIAQLDESAPVGTQIIALYEILGVIPYTPDKNDTIGTAATTVVLQSMINRYTPQSTTPIDFSEIIADLNHLRANKQTALADLHKNKQPIASSPMTKRDRTIYSCDACRSRKIKCNRQTPCASCHKSKRDCVYTVSRQRDAQITNRKLDKKTYHQISAIEKKISALEGKKGLLQLVDTFFQHIYPVIPIIDETDFNTSINRVLGPQIDGHYINSFPSIGSADDLPFLALFLLVLRISYMYTPGACPVSYDTLRAAETIMKEFDITKTHSLTALQAEIMLRFYKIVAPESYTQSNYVQVSVGVLIQNCYSLALHRDPEYIGEHNPKQQHLRRKIWHLLLRMEVIDSAIFQTILSSNPDASDTKLPQLIDQAPPMEQSIVKHIWRSTDLFVSLRKLVEINSKTSEDTPLETVLELLVEVETKLQAFLATIDSEASTVFYNDLMRKVYLTLAKIMERSSDVLISNDPELVKSAAVDIPVKEINKLLEQYINFKGFTPTTLFDPTDNELIDEMQHENLWNAMENIEYSEKVYSGWIDAIKNVPSNWDWDYWDFLKIS</sequence>
<dbReference type="GO" id="GO:0008270">
    <property type="term" value="F:zinc ion binding"/>
    <property type="evidence" value="ECO:0007669"/>
    <property type="project" value="InterPro"/>
</dbReference>
<dbReference type="PANTHER" id="PTHR31944:SF131">
    <property type="entry name" value="HEME-RESPONSIVE ZINC FINGER TRANSCRIPTION FACTOR HAP1"/>
    <property type="match status" value="1"/>
</dbReference>
<dbReference type="GO" id="GO:0001228">
    <property type="term" value="F:DNA-binding transcription activator activity, RNA polymerase II-specific"/>
    <property type="evidence" value="ECO:0007669"/>
    <property type="project" value="TreeGrafter"/>
</dbReference>
<evidence type="ECO:0000256" key="5">
    <source>
        <dbReference type="ARBA" id="ARBA00023163"/>
    </source>
</evidence>
<keyword evidence="1" id="KW-0479">Metal-binding</keyword>
<dbReference type="CDD" id="cd00067">
    <property type="entry name" value="GAL4"/>
    <property type="match status" value="1"/>
</dbReference>
<dbReference type="GO" id="GO:0005634">
    <property type="term" value="C:nucleus"/>
    <property type="evidence" value="ECO:0007669"/>
    <property type="project" value="TreeGrafter"/>
</dbReference>
<dbReference type="PANTHER" id="PTHR31944">
    <property type="entry name" value="HEME-RESPONSIVE ZINC FINGER TRANSCRIPTION FACTOR HAP1"/>
    <property type="match status" value="1"/>
</dbReference>
<dbReference type="PROSITE" id="PS00463">
    <property type="entry name" value="ZN2_CY6_FUNGAL_1"/>
    <property type="match status" value="1"/>
</dbReference>
<dbReference type="Pfam" id="PF00172">
    <property type="entry name" value="Zn_clus"/>
    <property type="match status" value="1"/>
</dbReference>
<protein>
    <submittedName>
        <fullName evidence="8">Fungal specific transcription factor domain family protein</fullName>
    </submittedName>
</protein>
<dbReference type="Gene3D" id="4.10.240.10">
    <property type="entry name" value="Zn(2)-C6 fungal-type DNA-binding domain"/>
    <property type="match status" value="1"/>
</dbReference>
<dbReference type="EMBL" id="JABWAD010000021">
    <property type="protein sequence ID" value="KAF6071242.1"/>
    <property type="molecule type" value="Genomic_DNA"/>
</dbReference>
<dbReference type="GO" id="GO:0006351">
    <property type="term" value="P:DNA-templated transcription"/>
    <property type="evidence" value="ECO:0007669"/>
    <property type="project" value="InterPro"/>
</dbReference>
<dbReference type="Pfam" id="PF04082">
    <property type="entry name" value="Fungal_trans"/>
    <property type="match status" value="1"/>
</dbReference>
<evidence type="ECO:0000256" key="1">
    <source>
        <dbReference type="ARBA" id="ARBA00022723"/>
    </source>
</evidence>
<accession>A0A8H6C2S7</accession>
<keyword evidence="4" id="KW-0238">DNA-binding</keyword>
<organism evidence="8 9">
    <name type="scientific">Candida albicans</name>
    <name type="common">Yeast</name>
    <dbReference type="NCBI Taxonomy" id="5476"/>
    <lineage>
        <taxon>Eukaryota</taxon>
        <taxon>Fungi</taxon>
        <taxon>Dikarya</taxon>
        <taxon>Ascomycota</taxon>
        <taxon>Saccharomycotina</taxon>
        <taxon>Pichiomycetes</taxon>
        <taxon>Debaryomycetaceae</taxon>
        <taxon>Candida/Lodderomyces clade</taxon>
        <taxon>Candida</taxon>
    </lineage>
</organism>
<dbReference type="SMART" id="SM00066">
    <property type="entry name" value="GAL4"/>
    <property type="match status" value="1"/>
</dbReference>
<keyword evidence="6" id="KW-0539">Nucleus</keyword>
<keyword evidence="2" id="KW-0862">Zinc</keyword>
<dbReference type="SUPFAM" id="SSF57701">
    <property type="entry name" value="Zn2/Cys6 DNA-binding domain"/>
    <property type="match status" value="1"/>
</dbReference>
<evidence type="ECO:0000313" key="9">
    <source>
        <dbReference type="Proteomes" id="UP000536275"/>
    </source>
</evidence>
<feature type="domain" description="Zn(2)-C6 fungal-type" evidence="7">
    <location>
        <begin position="140"/>
        <end position="169"/>
    </location>
</feature>
<dbReference type="AlphaFoldDB" id="A0A8H6C2S7"/>
<keyword evidence="5" id="KW-0804">Transcription</keyword>
<evidence type="ECO:0000313" key="8">
    <source>
        <dbReference type="EMBL" id="KAF6071242.1"/>
    </source>
</evidence>
<dbReference type="GO" id="GO:0000978">
    <property type="term" value="F:RNA polymerase II cis-regulatory region sequence-specific DNA binding"/>
    <property type="evidence" value="ECO:0007669"/>
    <property type="project" value="TreeGrafter"/>
</dbReference>